<keyword evidence="3" id="KW-1185">Reference proteome</keyword>
<sequence length="82" mass="8927">MKKISKKEIRISVSDAIAVALAKFGVSEYSKKLDKLVSAFAKDVSVLVKKTHKKTTVDSSAKPAAKAVKKPRRVKKVATKKS</sequence>
<dbReference type="RefSeq" id="WP_202016100.1">
    <property type="nucleotide sequence ID" value="NZ_JAERRB010000017.1"/>
</dbReference>
<dbReference type="EMBL" id="JAERRB010000017">
    <property type="protein sequence ID" value="MBL0745595.1"/>
    <property type="molecule type" value="Genomic_DNA"/>
</dbReference>
<accession>A0ABS1L1Z4</accession>
<dbReference type="Proteomes" id="UP000613030">
    <property type="component" value="Unassembled WGS sequence"/>
</dbReference>
<evidence type="ECO:0000256" key="1">
    <source>
        <dbReference type="SAM" id="MobiDB-lite"/>
    </source>
</evidence>
<comment type="caution">
    <text evidence="2">The sequence shown here is derived from an EMBL/GenBank/DDBJ whole genome shotgun (WGS) entry which is preliminary data.</text>
</comment>
<reference evidence="2 3" key="1">
    <citation type="submission" date="2021-01" db="EMBL/GenBank/DDBJ databases">
        <title>Chryseolinea sp. Jin1 Genome sequencing and assembly.</title>
        <authorList>
            <person name="Kim I."/>
        </authorList>
    </citation>
    <scope>NUCLEOTIDE SEQUENCE [LARGE SCALE GENOMIC DNA]</scope>
    <source>
        <strain evidence="2 3">Jin1</strain>
    </source>
</reference>
<proteinExistence type="predicted"/>
<feature type="compositionally biased region" description="Basic residues" evidence="1">
    <location>
        <begin position="67"/>
        <end position="82"/>
    </location>
</feature>
<protein>
    <recommendedName>
        <fullName evidence="4">Histone</fullName>
    </recommendedName>
</protein>
<evidence type="ECO:0000313" key="2">
    <source>
        <dbReference type="EMBL" id="MBL0745595.1"/>
    </source>
</evidence>
<evidence type="ECO:0000313" key="3">
    <source>
        <dbReference type="Proteomes" id="UP000613030"/>
    </source>
</evidence>
<gene>
    <name evidence="2" type="ORF">JI741_30465</name>
</gene>
<organism evidence="2 3">
    <name type="scientific">Chryseolinea lacunae</name>
    <dbReference type="NCBI Taxonomy" id="2801331"/>
    <lineage>
        <taxon>Bacteria</taxon>
        <taxon>Pseudomonadati</taxon>
        <taxon>Bacteroidota</taxon>
        <taxon>Cytophagia</taxon>
        <taxon>Cytophagales</taxon>
        <taxon>Fulvivirgaceae</taxon>
        <taxon>Chryseolinea</taxon>
    </lineage>
</organism>
<evidence type="ECO:0008006" key="4">
    <source>
        <dbReference type="Google" id="ProtNLM"/>
    </source>
</evidence>
<feature type="region of interest" description="Disordered" evidence="1">
    <location>
        <begin position="58"/>
        <end position="82"/>
    </location>
</feature>
<name>A0ABS1L1Z4_9BACT</name>